<protein>
    <submittedName>
        <fullName evidence="1">Uncharacterized protein</fullName>
    </submittedName>
</protein>
<dbReference type="STRING" id="390241.SAMN04488023_1294"/>
<gene>
    <name evidence="1" type="ORF">SAMN04488023_1294</name>
</gene>
<keyword evidence="2" id="KW-1185">Reference proteome</keyword>
<dbReference type="Proteomes" id="UP000199572">
    <property type="component" value="Unassembled WGS sequence"/>
</dbReference>
<evidence type="ECO:0000313" key="1">
    <source>
        <dbReference type="EMBL" id="SES06353.1"/>
    </source>
</evidence>
<accession>A0A1H9UB82</accession>
<reference evidence="1 2" key="1">
    <citation type="submission" date="2016-10" db="EMBL/GenBank/DDBJ databases">
        <authorList>
            <person name="de Groot N.N."/>
        </authorList>
    </citation>
    <scope>NUCLEOTIDE SEQUENCE [LARGE SCALE GENOMIC DNA]</scope>
    <source>
        <strain evidence="1 2">DSM 18610</strain>
    </source>
</reference>
<dbReference type="EMBL" id="FOGG01000029">
    <property type="protein sequence ID" value="SES06353.1"/>
    <property type="molecule type" value="Genomic_DNA"/>
</dbReference>
<organism evidence="1 2">
    <name type="scientific">Pedobacter rhizosphaerae</name>
    <dbReference type="NCBI Taxonomy" id="390241"/>
    <lineage>
        <taxon>Bacteria</taxon>
        <taxon>Pseudomonadati</taxon>
        <taxon>Bacteroidota</taxon>
        <taxon>Sphingobacteriia</taxon>
        <taxon>Sphingobacteriales</taxon>
        <taxon>Sphingobacteriaceae</taxon>
        <taxon>Pedobacter</taxon>
    </lineage>
</organism>
<dbReference type="AlphaFoldDB" id="A0A1H9UB82"/>
<proteinExistence type="predicted"/>
<sequence length="135" mass="15481">MDATIRSVKDLFSDSVKDNKDLSTEQFFNRYMTADEVLDQRKELGKMPHGLDYTSIIFHNCCQGLKITSPLLLKTDRYGNQYFWTVFSNGAGSKAILTNGFKAFLNDYQNGLIKPEFDYRSLLEDALIMQTLSNK</sequence>
<evidence type="ECO:0000313" key="2">
    <source>
        <dbReference type="Proteomes" id="UP000199572"/>
    </source>
</evidence>
<name>A0A1H9UB82_9SPHI</name>